<dbReference type="Pfam" id="PF00263">
    <property type="entry name" value="Secretin"/>
    <property type="match status" value="1"/>
</dbReference>
<organism evidence="7 8">
    <name type="scientific">Sulfurospirillum diekertiae</name>
    <dbReference type="NCBI Taxonomy" id="1854492"/>
    <lineage>
        <taxon>Bacteria</taxon>
        <taxon>Pseudomonadati</taxon>
        <taxon>Campylobacterota</taxon>
        <taxon>Epsilonproteobacteria</taxon>
        <taxon>Campylobacterales</taxon>
        <taxon>Sulfurospirillaceae</taxon>
        <taxon>Sulfurospirillum</taxon>
    </lineage>
</organism>
<dbReference type="KEGG" id="suls:Sdiek1_2256"/>
<reference evidence="8" key="1">
    <citation type="submission" date="2017-05" db="EMBL/GenBank/DDBJ databases">
        <title>Dechlorination kinetics govern the competition between two new strains of the genus Sulfurospirillum.</title>
        <authorList>
            <person name="Buttet G.F."/>
            <person name="Murray A.M."/>
            <person name="Goris T."/>
            <person name="Burion M."/>
            <person name="Lin B."/>
            <person name="Rolle M."/>
            <person name="Maillard J."/>
        </authorList>
    </citation>
    <scope>NUCLEOTIDE SEQUENCE [LARGE SCALE GENOMIC DNA]</scope>
    <source>
        <strain evidence="8">SL2-1</strain>
    </source>
</reference>
<proteinExistence type="inferred from homology"/>
<dbReference type="GO" id="GO:0009306">
    <property type="term" value="P:protein secretion"/>
    <property type="evidence" value="ECO:0007669"/>
    <property type="project" value="InterPro"/>
</dbReference>
<feature type="domain" description="Type II/III secretion system secretin-like" evidence="6">
    <location>
        <begin position="161"/>
        <end position="325"/>
    </location>
</feature>
<dbReference type="AlphaFoldDB" id="A0A1Y0HMT2"/>
<dbReference type="InterPro" id="IPR001775">
    <property type="entry name" value="GspD/PilQ"/>
</dbReference>
<name>A0A1Y0HMT2_9BACT</name>
<feature type="chain" id="PRO_5013005272" evidence="5">
    <location>
        <begin position="17"/>
        <end position="325"/>
    </location>
</feature>
<dbReference type="OrthoDB" id="9775455at2"/>
<evidence type="ECO:0000256" key="3">
    <source>
        <dbReference type="ARBA" id="ARBA00023136"/>
    </source>
</evidence>
<comment type="subcellular location">
    <subcellularLocation>
        <location evidence="1">Membrane</location>
    </subcellularLocation>
</comment>
<dbReference type="RefSeq" id="WP_087439170.1">
    <property type="nucleotide sequence ID" value="NZ_CP021416.1"/>
</dbReference>
<dbReference type="PANTHER" id="PTHR30332:SF24">
    <property type="entry name" value="SECRETIN GSPD-RELATED"/>
    <property type="match status" value="1"/>
</dbReference>
<protein>
    <submittedName>
        <fullName evidence="7">Type II secretion system protein D</fullName>
    </submittedName>
</protein>
<evidence type="ECO:0000313" key="7">
    <source>
        <dbReference type="EMBL" id="ARU49408.1"/>
    </source>
</evidence>
<dbReference type="GO" id="GO:0016020">
    <property type="term" value="C:membrane"/>
    <property type="evidence" value="ECO:0007669"/>
    <property type="project" value="UniProtKB-SubCell"/>
</dbReference>
<evidence type="ECO:0000259" key="6">
    <source>
        <dbReference type="Pfam" id="PF00263"/>
    </source>
</evidence>
<gene>
    <name evidence="7" type="ORF">Sdiek1_2256</name>
</gene>
<dbReference type="InterPro" id="IPR050810">
    <property type="entry name" value="Bact_Secretion_Sys_Channel"/>
</dbReference>
<dbReference type="PANTHER" id="PTHR30332">
    <property type="entry name" value="PROBABLE GENERAL SECRETION PATHWAY PROTEIN D"/>
    <property type="match status" value="1"/>
</dbReference>
<evidence type="ECO:0000313" key="8">
    <source>
        <dbReference type="Proteomes" id="UP000196005"/>
    </source>
</evidence>
<accession>A0A1Y0HMT2</accession>
<dbReference type="PRINTS" id="PR00811">
    <property type="entry name" value="BCTERIALGSPD"/>
</dbReference>
<sequence length="325" mass="35637">MKALILSIFLSLSVYAIEIAPTNFGLRDLATMVSQECGKNILISQDVKNMSADYFVIQDISPAILFSTFKGIIESKGLFLNEYDGFYIVDDKKLELPPDEKNLSNVELTMKIIEINNEKIKNVGFNSALTSKLSLSGVTDFKKLSFDKLFSADFESVLTDLETQDYLKIMSEPYVVVANGETTKLNVGDTISVKTSSYATDSTSTTAALRNTYTQKELGLTIEVSPKIQKNGLILLKTTLTNETLKKKGDDGLIETKKKSISGNFNIKDGGSVSIGGLTASSDVKSTSKVPLLGDIPVLSYVFSYDSTDTVRTTLTLFIEVRIIK</sequence>
<dbReference type="EMBL" id="CP021416">
    <property type="protein sequence ID" value="ARU49408.1"/>
    <property type="molecule type" value="Genomic_DNA"/>
</dbReference>
<comment type="similarity">
    <text evidence="4">Belongs to the bacterial secretin family.</text>
</comment>
<dbReference type="GO" id="GO:0015627">
    <property type="term" value="C:type II protein secretion system complex"/>
    <property type="evidence" value="ECO:0007669"/>
    <property type="project" value="TreeGrafter"/>
</dbReference>
<evidence type="ECO:0000256" key="1">
    <source>
        <dbReference type="ARBA" id="ARBA00004370"/>
    </source>
</evidence>
<keyword evidence="3" id="KW-0472">Membrane</keyword>
<evidence type="ECO:0000256" key="2">
    <source>
        <dbReference type="ARBA" id="ARBA00022729"/>
    </source>
</evidence>
<evidence type="ECO:0000256" key="5">
    <source>
        <dbReference type="SAM" id="SignalP"/>
    </source>
</evidence>
<evidence type="ECO:0000256" key="4">
    <source>
        <dbReference type="RuleBase" id="RU004003"/>
    </source>
</evidence>
<keyword evidence="8" id="KW-1185">Reference proteome</keyword>
<dbReference type="Proteomes" id="UP000196005">
    <property type="component" value="Chromosome"/>
</dbReference>
<feature type="signal peptide" evidence="5">
    <location>
        <begin position="1"/>
        <end position="16"/>
    </location>
</feature>
<dbReference type="InterPro" id="IPR004846">
    <property type="entry name" value="T2SS/T3SS_dom"/>
</dbReference>
<keyword evidence="2 5" id="KW-0732">Signal</keyword>